<reference evidence="4" key="1">
    <citation type="submission" date="2015-09" db="EMBL/GenBank/DDBJ databases">
        <title>Draft Genome Sequences of Two Novel Amoeba-resistant Intranuclear Bacteria, Candidatus Berkiella cookevillensis and Candidatus Berkiella aquae.</title>
        <authorList>
            <person name="Mehari Y.T."/>
            <person name="Arivett B.A."/>
            <person name="Farone A.L."/>
            <person name="Gunderson J.H."/>
            <person name="Farone M.B."/>
        </authorList>
    </citation>
    <scope>NUCLEOTIDE SEQUENCE [LARGE SCALE GENOMIC DNA]</scope>
    <source>
        <strain evidence="4">CC99</strain>
    </source>
</reference>
<name>A0A0Q9YJX8_9GAMM</name>
<dbReference type="PROSITE" id="PS50076">
    <property type="entry name" value="DNAJ_2"/>
    <property type="match status" value="1"/>
</dbReference>
<gene>
    <name evidence="5" type="ORF">CC99x_000350</name>
    <name evidence="4" type="ORF">CC99x_02464</name>
</gene>
<evidence type="ECO:0000256" key="2">
    <source>
        <dbReference type="SAM" id="Phobius"/>
    </source>
</evidence>
<sequence length="556" mass="64243">MLNEVSEFVKSFHFNNIFKSKINFSKILLVAFFGLGLHAGLSLFLSYALNTLYIHNIGMPLSHYLGLSSVFHKTQWLAHGLAAFVAFRVAYHVSLNRNIEMLRERAVQWLHTCYQHLKSQIIKLLDIRLSKDKSIEEPKPFFIKLRERIKNMLTSASNMFKRAVATVIPPRLFFRIAKVLPIGGWTEHVKFPEGVLDDFQYTVLCESAEEVKIILDTLPKEVLYRLLKKKNQLGHTPLYTAAINGEKEPWAKRGDKFRYILEAIEPEQRVQFLQESIGEGLSKDSLVGRLKLDSTKPPYWSIIQSVLSPEQLKALVYTVRDRGDSLLHSKAFTAGAREMLMVLEPLNEAERKAYLIQMCPHGRTPMIELFYRWKMENVEPVFAMLPQKDWQEVFAMQPEGWSMSIGEKIMAVCHSSDKEEYAEHIKYLSENYALDLPDRYKKLTEDDQEEALEDLHEALKSSKCDLKENFKKKYGDTPEGILDMEPLLEASAYVPAYRKLQLKYHPDRAGAVGTEMSAKLNAAKKFIEEREERQKYESASILDDPEIWNILTRKAK</sequence>
<evidence type="ECO:0000259" key="3">
    <source>
        <dbReference type="PROSITE" id="PS50076"/>
    </source>
</evidence>
<keyword evidence="1" id="KW-0143">Chaperone</keyword>
<dbReference type="RefSeq" id="WP_057625549.1">
    <property type="nucleotide sequence ID" value="NZ_LKHV02000001.1"/>
</dbReference>
<reference evidence="5" key="3">
    <citation type="submission" date="2021-06" db="EMBL/GenBank/DDBJ databases">
        <title>Genomic Description and Analysis of Intracellular Bacteria, Candidatus Berkiella cookevillensis and Candidatus Berkiella aquae.</title>
        <authorList>
            <person name="Kidane D.T."/>
            <person name="Mehari Y.T."/>
            <person name="Rice F.C."/>
            <person name="Arivett B.A."/>
            <person name="Farone A.L."/>
            <person name="Berk S.G."/>
            <person name="Farone M.B."/>
        </authorList>
    </citation>
    <scope>NUCLEOTIDE SEQUENCE</scope>
    <source>
        <strain evidence="5">CC99</strain>
    </source>
</reference>
<evidence type="ECO:0000313" key="4">
    <source>
        <dbReference type="EMBL" id="KRG17316.1"/>
    </source>
</evidence>
<feature type="domain" description="J" evidence="3">
    <location>
        <begin position="477"/>
        <end position="540"/>
    </location>
</feature>
<dbReference type="OrthoDB" id="9811070at2"/>
<evidence type="ECO:0000313" key="5">
    <source>
        <dbReference type="EMBL" id="MCS5707343.1"/>
    </source>
</evidence>
<keyword evidence="6" id="KW-1185">Reference proteome</keyword>
<evidence type="ECO:0000313" key="6">
    <source>
        <dbReference type="Proteomes" id="UP000051494"/>
    </source>
</evidence>
<evidence type="ECO:0000256" key="1">
    <source>
        <dbReference type="ARBA" id="ARBA00023186"/>
    </source>
</evidence>
<dbReference type="EMBL" id="LKHV02000001">
    <property type="protein sequence ID" value="MCS5707343.1"/>
    <property type="molecule type" value="Genomic_DNA"/>
</dbReference>
<keyword evidence="2" id="KW-1133">Transmembrane helix</keyword>
<proteinExistence type="predicted"/>
<dbReference type="EMBL" id="LKHV01000019">
    <property type="protein sequence ID" value="KRG17316.1"/>
    <property type="molecule type" value="Genomic_DNA"/>
</dbReference>
<reference evidence="5" key="2">
    <citation type="journal article" date="2016" name="Genome Announc.">
        <title>Draft Genome Sequences of Two Novel Amoeba-Resistant Intranuclear Bacteria, 'Candidatus Berkiella cookevillensis' and 'Candidatus Berkiella aquae'.</title>
        <authorList>
            <person name="Mehari Y.T."/>
            <person name="Arivett B.A."/>
            <person name="Farone A.L."/>
            <person name="Gunderson J.H."/>
            <person name="Farone M.B."/>
        </authorList>
    </citation>
    <scope>NUCLEOTIDE SEQUENCE</scope>
    <source>
        <strain evidence="5">CC99</strain>
    </source>
</reference>
<feature type="transmembrane region" description="Helical" evidence="2">
    <location>
        <begin position="27"/>
        <end position="49"/>
    </location>
</feature>
<accession>A0A0Q9YJX8</accession>
<dbReference type="InterPro" id="IPR036869">
    <property type="entry name" value="J_dom_sf"/>
</dbReference>
<keyword evidence="2" id="KW-0812">Transmembrane</keyword>
<dbReference type="SUPFAM" id="SSF46565">
    <property type="entry name" value="Chaperone J-domain"/>
    <property type="match status" value="1"/>
</dbReference>
<dbReference type="Gene3D" id="1.10.287.110">
    <property type="entry name" value="DnaJ domain"/>
    <property type="match status" value="1"/>
</dbReference>
<dbReference type="Proteomes" id="UP000051494">
    <property type="component" value="Unassembled WGS sequence"/>
</dbReference>
<dbReference type="AlphaFoldDB" id="A0A0Q9YJX8"/>
<dbReference type="InterPro" id="IPR001623">
    <property type="entry name" value="DnaJ_domain"/>
</dbReference>
<comment type="caution">
    <text evidence="4">The sequence shown here is derived from an EMBL/GenBank/DDBJ whole genome shotgun (WGS) entry which is preliminary data.</text>
</comment>
<organism evidence="4">
    <name type="scientific">Candidatus Berkiella cookevillensis</name>
    <dbReference type="NCBI Taxonomy" id="437022"/>
    <lineage>
        <taxon>Bacteria</taxon>
        <taxon>Pseudomonadati</taxon>
        <taxon>Pseudomonadota</taxon>
        <taxon>Gammaproteobacteria</taxon>
        <taxon>Candidatus Berkiellales</taxon>
        <taxon>Candidatus Berkiellaceae</taxon>
        <taxon>Candidatus Berkiella</taxon>
    </lineage>
</organism>
<protein>
    <submittedName>
        <fullName evidence="4">DnaJ domain protein</fullName>
    </submittedName>
</protein>
<keyword evidence="2" id="KW-0472">Membrane</keyword>
<dbReference type="CDD" id="cd06257">
    <property type="entry name" value="DnaJ"/>
    <property type="match status" value="1"/>
</dbReference>
<dbReference type="STRING" id="437022.CC99x_02464"/>